<gene>
    <name evidence="4" type="ORF">HOP12_07290</name>
</gene>
<organism evidence="4 5">
    <name type="scientific">Eiseniibacteriota bacterium</name>
    <dbReference type="NCBI Taxonomy" id="2212470"/>
    <lineage>
        <taxon>Bacteria</taxon>
        <taxon>Candidatus Eiseniibacteriota</taxon>
    </lineage>
</organism>
<feature type="chain" id="PRO_5032334861" evidence="3">
    <location>
        <begin position="28"/>
        <end position="187"/>
    </location>
</feature>
<evidence type="ECO:0000313" key="5">
    <source>
        <dbReference type="Proteomes" id="UP000580839"/>
    </source>
</evidence>
<dbReference type="GO" id="GO:0005829">
    <property type="term" value="C:cytosol"/>
    <property type="evidence" value="ECO:0007669"/>
    <property type="project" value="TreeGrafter"/>
</dbReference>
<dbReference type="GO" id="GO:0050821">
    <property type="term" value="P:protein stabilization"/>
    <property type="evidence" value="ECO:0007669"/>
    <property type="project" value="TreeGrafter"/>
</dbReference>
<dbReference type="Gene3D" id="3.30.910.20">
    <property type="entry name" value="Skp domain"/>
    <property type="match status" value="1"/>
</dbReference>
<dbReference type="AlphaFoldDB" id="A0A849SXV1"/>
<reference evidence="4 5" key="1">
    <citation type="submission" date="2020-04" db="EMBL/GenBank/DDBJ databases">
        <title>Metagenomic profiling of ammonia- and methane-oxidizing microorganisms in a Dutch drinking water treatment plant.</title>
        <authorList>
            <person name="Poghosyan L."/>
            <person name="Leucker S."/>
        </authorList>
    </citation>
    <scope>NUCLEOTIDE SEQUENCE [LARGE SCALE GENOMIC DNA]</scope>
    <source>
        <strain evidence="4">S-RSF-IL-03</strain>
    </source>
</reference>
<dbReference type="EMBL" id="JABFRW010000082">
    <property type="protein sequence ID" value="NOT33959.1"/>
    <property type="molecule type" value="Genomic_DNA"/>
</dbReference>
<accession>A0A849SXV1</accession>
<evidence type="ECO:0000256" key="3">
    <source>
        <dbReference type="SAM" id="SignalP"/>
    </source>
</evidence>
<evidence type="ECO:0000256" key="1">
    <source>
        <dbReference type="ARBA" id="ARBA00009091"/>
    </source>
</evidence>
<dbReference type="Pfam" id="PF03938">
    <property type="entry name" value="OmpH"/>
    <property type="match status" value="1"/>
</dbReference>
<dbReference type="PANTHER" id="PTHR35089:SF1">
    <property type="entry name" value="CHAPERONE PROTEIN SKP"/>
    <property type="match status" value="1"/>
</dbReference>
<dbReference type="Proteomes" id="UP000580839">
    <property type="component" value="Unassembled WGS sequence"/>
</dbReference>
<feature type="signal peptide" evidence="3">
    <location>
        <begin position="1"/>
        <end position="27"/>
    </location>
</feature>
<dbReference type="PANTHER" id="PTHR35089">
    <property type="entry name" value="CHAPERONE PROTEIN SKP"/>
    <property type="match status" value="1"/>
</dbReference>
<evidence type="ECO:0000313" key="4">
    <source>
        <dbReference type="EMBL" id="NOT33959.1"/>
    </source>
</evidence>
<comment type="similarity">
    <text evidence="1">Belongs to the Skp family.</text>
</comment>
<dbReference type="SMART" id="SM00935">
    <property type="entry name" value="OmpH"/>
    <property type="match status" value="1"/>
</dbReference>
<dbReference type="SUPFAM" id="SSF111384">
    <property type="entry name" value="OmpH-like"/>
    <property type="match status" value="1"/>
</dbReference>
<comment type="caution">
    <text evidence="4">The sequence shown here is derived from an EMBL/GenBank/DDBJ whole genome shotgun (WGS) entry which is preliminary data.</text>
</comment>
<evidence type="ECO:0000256" key="2">
    <source>
        <dbReference type="ARBA" id="ARBA00022729"/>
    </source>
</evidence>
<protein>
    <submittedName>
        <fullName evidence="4">OmpH family outer membrane protein</fullName>
    </submittedName>
</protein>
<dbReference type="InterPro" id="IPR024930">
    <property type="entry name" value="Skp_dom_sf"/>
</dbReference>
<keyword evidence="2 3" id="KW-0732">Signal</keyword>
<dbReference type="InterPro" id="IPR005632">
    <property type="entry name" value="Chaperone_Skp"/>
</dbReference>
<name>A0A849SXV1_UNCEI</name>
<sequence>MVRRLGIRLALLAALLLVSVGVQPAHAASGDLRVGFIDSARIFRDFKLAQEAQQRFDRQIQAWQDEAAEKQKAVEKLRTEVREQSPILSTARRQERDEALQKAVSEYEAFVQDIWGPQGRAAQENEQSTREIVRQIREVVEKLATDQALTLVLDTSSGIILFADRSLDLTNAVLVELATRTSTSAPN</sequence>
<dbReference type="GO" id="GO:0051082">
    <property type="term" value="F:unfolded protein binding"/>
    <property type="evidence" value="ECO:0007669"/>
    <property type="project" value="InterPro"/>
</dbReference>
<proteinExistence type="inferred from homology"/>